<sequence>MSHPESDRLDEAMTARFGAAGLRRFGVDAAAGDPVAPEAEALSRIAALTLPLQVGPYFRTAAGEPAALREYAVETSKSLRSADHLSWTRLGSDSAYQLVADPDGRIQAMLLGYSEPLRFVSSSPEEFAAALLDLDGLLSFLGATDSPQAAQAAFEDFQRRLQEADPAAFVDRESWWPLVLDDLRDTAGVENFAAFEVVDGSGQKKILTASGAIALHPEERLWASLKGAGVAPEQVTGIHTDLQPCFLPGHYCSMWLAVRFPQAKLTHSFPYGETAASRGEGISRLRAAAAQQSQSQSQSLGPA</sequence>
<accession>A0ABV6UHM0</accession>
<dbReference type="Pfam" id="PF14435">
    <property type="entry name" value="SUKH-4"/>
    <property type="match status" value="1"/>
</dbReference>
<gene>
    <name evidence="2" type="ORF">ACEZDJ_06525</name>
</gene>
<reference evidence="2 3" key="1">
    <citation type="submission" date="2024-09" db="EMBL/GenBank/DDBJ databases">
        <authorList>
            <person name="Lee S.D."/>
        </authorList>
    </citation>
    <scope>NUCLEOTIDE SEQUENCE [LARGE SCALE GENOMIC DNA]</scope>
    <source>
        <strain evidence="2 3">N1-5</strain>
    </source>
</reference>
<dbReference type="InterPro" id="IPR032722">
    <property type="entry name" value="Deaminase_XOO_2897"/>
</dbReference>
<evidence type="ECO:0000256" key="1">
    <source>
        <dbReference type="SAM" id="MobiDB-lite"/>
    </source>
</evidence>
<feature type="compositionally biased region" description="Low complexity" evidence="1">
    <location>
        <begin position="287"/>
        <end position="303"/>
    </location>
</feature>
<dbReference type="EMBL" id="JBHEZZ010000003">
    <property type="protein sequence ID" value="MFC1400936.1"/>
    <property type="molecule type" value="Genomic_DNA"/>
</dbReference>
<protein>
    <submittedName>
        <fullName evidence="2">Nucleic acid/nucleotide deaminase domain-containing protein</fullName>
    </submittedName>
</protein>
<evidence type="ECO:0000313" key="3">
    <source>
        <dbReference type="Proteomes" id="UP001592528"/>
    </source>
</evidence>
<dbReference type="InterPro" id="IPR025851">
    <property type="entry name" value="SUKH-4"/>
</dbReference>
<organism evidence="2 3">
    <name type="scientific">Streptacidiphilus cavernicola</name>
    <dbReference type="NCBI Taxonomy" id="3342716"/>
    <lineage>
        <taxon>Bacteria</taxon>
        <taxon>Bacillati</taxon>
        <taxon>Actinomycetota</taxon>
        <taxon>Actinomycetes</taxon>
        <taxon>Kitasatosporales</taxon>
        <taxon>Streptomycetaceae</taxon>
        <taxon>Streptacidiphilus</taxon>
    </lineage>
</organism>
<feature type="region of interest" description="Disordered" evidence="1">
    <location>
        <begin position="282"/>
        <end position="303"/>
    </location>
</feature>
<proteinExistence type="predicted"/>
<dbReference type="Pfam" id="PF14440">
    <property type="entry name" value="XOO_2897-deam"/>
    <property type="match status" value="1"/>
</dbReference>
<dbReference type="Proteomes" id="UP001592528">
    <property type="component" value="Unassembled WGS sequence"/>
</dbReference>
<dbReference type="RefSeq" id="WP_030252267.1">
    <property type="nucleotide sequence ID" value="NZ_JBHEZZ010000003.1"/>
</dbReference>
<keyword evidence="3" id="KW-1185">Reference proteome</keyword>
<comment type="caution">
    <text evidence="2">The sequence shown here is derived from an EMBL/GenBank/DDBJ whole genome shotgun (WGS) entry which is preliminary data.</text>
</comment>
<name>A0ABV6UHM0_9ACTN</name>
<evidence type="ECO:0000313" key="2">
    <source>
        <dbReference type="EMBL" id="MFC1400936.1"/>
    </source>
</evidence>